<dbReference type="PANTHER" id="PTHR43547:SF2">
    <property type="entry name" value="HYBRID SIGNAL TRANSDUCTION HISTIDINE KINASE C"/>
    <property type="match status" value="1"/>
</dbReference>
<protein>
    <recommendedName>
        <fullName evidence="6">Histidine kinase domain-containing protein</fullName>
    </recommendedName>
</protein>
<feature type="domain" description="Histidine kinase/HSP90-like ATPase" evidence="2">
    <location>
        <begin position="903"/>
        <end position="996"/>
    </location>
</feature>
<keyword evidence="1" id="KW-0597">Phosphoprotein</keyword>
<dbReference type="PANTHER" id="PTHR43547">
    <property type="entry name" value="TWO-COMPONENT HISTIDINE KINASE"/>
    <property type="match status" value="1"/>
</dbReference>
<dbReference type="EMBL" id="JAFREP010000024">
    <property type="protein sequence ID" value="MBO1321409.1"/>
    <property type="molecule type" value="Genomic_DNA"/>
</dbReference>
<dbReference type="Gene3D" id="2.130.10.10">
    <property type="entry name" value="YVTN repeat-like/Quinoprotein amine dehydrogenase"/>
    <property type="match status" value="2"/>
</dbReference>
<evidence type="ECO:0000256" key="1">
    <source>
        <dbReference type="ARBA" id="ARBA00022553"/>
    </source>
</evidence>
<name>A0A8J7QCT5_9BACT</name>
<proteinExistence type="predicted"/>
<dbReference type="Pfam" id="PF07494">
    <property type="entry name" value="Reg_prop"/>
    <property type="match status" value="5"/>
</dbReference>
<sequence length="1018" mass="111722">MSVHFVLWFSVNVLGFSGAQSFVDVAALDGRVRLLGGSVGLSQGNVFCVTQDRFGFIWAGTENGLNRYNGKDFQQFLYRSDAANGLSDDWISALLPDPSGALWIGTRFGVDRFDPVTETFRNVPFARGTREGWCLARDPQNRLWYGTDDGLFRVDLDAGVVRRDPHSPNWPVRAVLVHGQSLWLGTWGGGLFRMSPGGVPEPVALPGQVTHIRSMVLDRDGRLWLGTAAGAHAFDPVTGEPIGTWLSDWEVPSLAEDRAGRLWIGTRGKGPHVLSPDRTQLQALTTDVHGAPLDAAVVWQCQPDRTGVMWFGFAGGRGLGRLVAPLFSLARPHRETLGGDVAPGVWALHQDRQKRLWLGGETGLMQRVAPNGPWRCLSRAGRVPRARVWALAEPAPGDLWLSTNSAGLLRLDVATETTRRVPLPGLTGTANVMALVWDGRFLWAGTRRAGLFRINPKNEQVVSLADYAGASVFDPTGGIFALCPDRRGGVWLGTDGAGLLHWDENQQRFQAFPIVDPASSTRRTQRLWALHLDAANNLWLGYKSGGLAVKSARHGAITRFTTANSDLADNTVYAVQSDRSGMIWLSTNRGLSRFDPKTEAWLNFAPIHGLQDSEFNLGAAFTASDGVLTFGGVAGLNWFDPMGLPLVNDPVPVTLTRLTMPGRAPRRLPRGPVQLQPGVEALTFDFARLAYEAPDRVKTEYLLEGVDADWQTQTGNVGSARYTFLPPGEYQFRVRATDALGRRSRQETTLAFSIPPTFWQRPTVRLAGLLVVIMALMVAARLVRAHQRRTQAWVQESLERERAALEERLHDGPLQIVKKLHARLEQGHRDALSEQGMLDGLTQLRGSVQDVCFQLLPPALRLFSLSVALEDALTAAGEAAPDVAVSFSCTGADETLPSSVKFALYAVFEKALQNVLAHAHAKNLSVVLTVHAREVRLEVTDDGVGFEGLPAASQRARQKHFGLICAQDRVEAVRGRLQLETAPGRGTRLFVTVPLPGAVFSRFDPRFGSWFRRKEVRF</sequence>
<keyword evidence="5" id="KW-1185">Reference proteome</keyword>
<reference evidence="4" key="1">
    <citation type="submission" date="2021-03" db="EMBL/GenBank/DDBJ databases">
        <authorList>
            <person name="Wang G."/>
        </authorList>
    </citation>
    <scope>NUCLEOTIDE SEQUENCE</scope>
    <source>
        <strain evidence="4">KCTC 12899</strain>
    </source>
</reference>
<feature type="domain" description="Two component regulator three Y" evidence="3">
    <location>
        <begin position="691"/>
        <end position="754"/>
    </location>
</feature>
<dbReference type="Pfam" id="PF02518">
    <property type="entry name" value="HATPase_c"/>
    <property type="match status" value="1"/>
</dbReference>
<dbReference type="InterPro" id="IPR011110">
    <property type="entry name" value="Reg_prop"/>
</dbReference>
<evidence type="ECO:0000259" key="3">
    <source>
        <dbReference type="Pfam" id="PF07495"/>
    </source>
</evidence>
<evidence type="ECO:0000313" key="4">
    <source>
        <dbReference type="EMBL" id="MBO1321409.1"/>
    </source>
</evidence>
<dbReference type="SUPFAM" id="SSF55874">
    <property type="entry name" value="ATPase domain of HSP90 chaperone/DNA topoisomerase II/histidine kinase"/>
    <property type="match status" value="1"/>
</dbReference>
<accession>A0A8J7QCT5</accession>
<dbReference type="InterPro" id="IPR003594">
    <property type="entry name" value="HATPase_dom"/>
</dbReference>
<dbReference type="RefSeq" id="WP_207861383.1">
    <property type="nucleotide sequence ID" value="NZ_JAFREP010000024.1"/>
</dbReference>
<dbReference type="GO" id="GO:0000155">
    <property type="term" value="F:phosphorelay sensor kinase activity"/>
    <property type="evidence" value="ECO:0007669"/>
    <property type="project" value="TreeGrafter"/>
</dbReference>
<dbReference type="InterPro" id="IPR015943">
    <property type="entry name" value="WD40/YVTN_repeat-like_dom_sf"/>
</dbReference>
<comment type="caution">
    <text evidence="4">The sequence shown here is derived from an EMBL/GenBank/DDBJ whole genome shotgun (WGS) entry which is preliminary data.</text>
</comment>
<dbReference type="InterPro" id="IPR036890">
    <property type="entry name" value="HATPase_C_sf"/>
</dbReference>
<evidence type="ECO:0000259" key="2">
    <source>
        <dbReference type="Pfam" id="PF02518"/>
    </source>
</evidence>
<dbReference type="Pfam" id="PF07495">
    <property type="entry name" value="Y_Y_Y"/>
    <property type="match status" value="1"/>
</dbReference>
<dbReference type="InterPro" id="IPR011123">
    <property type="entry name" value="Y_Y_Y"/>
</dbReference>
<dbReference type="Gene3D" id="2.60.40.10">
    <property type="entry name" value="Immunoglobulins"/>
    <property type="match status" value="1"/>
</dbReference>
<organism evidence="4 5">
    <name type="scientific">Acanthopleuribacter pedis</name>
    <dbReference type="NCBI Taxonomy" id="442870"/>
    <lineage>
        <taxon>Bacteria</taxon>
        <taxon>Pseudomonadati</taxon>
        <taxon>Acidobacteriota</taxon>
        <taxon>Holophagae</taxon>
        <taxon>Acanthopleuribacterales</taxon>
        <taxon>Acanthopleuribacteraceae</taxon>
        <taxon>Acanthopleuribacter</taxon>
    </lineage>
</organism>
<dbReference type="Proteomes" id="UP000664417">
    <property type="component" value="Unassembled WGS sequence"/>
</dbReference>
<dbReference type="CDD" id="cd16917">
    <property type="entry name" value="HATPase_UhpB-NarQ-NarX-like"/>
    <property type="match status" value="1"/>
</dbReference>
<dbReference type="InterPro" id="IPR013783">
    <property type="entry name" value="Ig-like_fold"/>
</dbReference>
<evidence type="ECO:0008006" key="6">
    <source>
        <dbReference type="Google" id="ProtNLM"/>
    </source>
</evidence>
<dbReference type="Gene3D" id="3.30.565.10">
    <property type="entry name" value="Histidine kinase-like ATPase, C-terminal domain"/>
    <property type="match status" value="1"/>
</dbReference>
<gene>
    <name evidence="4" type="ORF">J3U88_23205</name>
</gene>
<dbReference type="SUPFAM" id="SSF63829">
    <property type="entry name" value="Calcium-dependent phosphotriesterase"/>
    <property type="match status" value="3"/>
</dbReference>
<dbReference type="AlphaFoldDB" id="A0A8J7QCT5"/>
<evidence type="ECO:0000313" key="5">
    <source>
        <dbReference type="Proteomes" id="UP000664417"/>
    </source>
</evidence>